<dbReference type="OrthoDB" id="3357002at2759"/>
<keyword evidence="1" id="KW-0812">Transmembrane</keyword>
<keyword evidence="3" id="KW-1185">Reference proteome</keyword>
<comment type="caution">
    <text evidence="2">The sequence shown here is derived from an EMBL/GenBank/DDBJ whole genome shotgun (WGS) entry which is preliminary data.</text>
</comment>
<dbReference type="Proteomes" id="UP000790833">
    <property type="component" value="Unassembled WGS sequence"/>
</dbReference>
<evidence type="ECO:0000313" key="2">
    <source>
        <dbReference type="EMBL" id="KAG7195303.1"/>
    </source>
</evidence>
<dbReference type="PANTHER" id="PTHR35184">
    <property type="entry name" value="YALI0C10208P"/>
    <property type="match status" value="1"/>
</dbReference>
<organism evidence="2 3">
    <name type="scientific">Scheffersomyces spartinae</name>
    <dbReference type="NCBI Taxonomy" id="45513"/>
    <lineage>
        <taxon>Eukaryota</taxon>
        <taxon>Fungi</taxon>
        <taxon>Dikarya</taxon>
        <taxon>Ascomycota</taxon>
        <taxon>Saccharomycotina</taxon>
        <taxon>Pichiomycetes</taxon>
        <taxon>Debaryomycetaceae</taxon>
        <taxon>Scheffersomyces</taxon>
    </lineage>
</organism>
<accession>A0A9P7VCI9</accession>
<feature type="transmembrane region" description="Helical" evidence="1">
    <location>
        <begin position="212"/>
        <end position="237"/>
    </location>
</feature>
<dbReference type="AlphaFoldDB" id="A0A9P7VCI9"/>
<feature type="transmembrane region" description="Helical" evidence="1">
    <location>
        <begin position="315"/>
        <end position="335"/>
    </location>
</feature>
<dbReference type="InterPro" id="IPR021460">
    <property type="entry name" value="DUF3112"/>
</dbReference>
<feature type="transmembrane region" description="Helical" evidence="1">
    <location>
        <begin position="98"/>
        <end position="117"/>
    </location>
</feature>
<feature type="transmembrane region" description="Helical" evidence="1">
    <location>
        <begin position="137"/>
        <end position="158"/>
    </location>
</feature>
<proteinExistence type="predicted"/>
<dbReference type="Pfam" id="PF11309">
    <property type="entry name" value="DUF3112"/>
    <property type="match status" value="1"/>
</dbReference>
<gene>
    <name evidence="2" type="ORF">KQ657_003831</name>
</gene>
<dbReference type="EMBL" id="JAHMUF010000004">
    <property type="protein sequence ID" value="KAG7195303.1"/>
    <property type="molecule type" value="Genomic_DNA"/>
</dbReference>
<sequence>MNEPYTAVKGLYNLVGVLHNDPDEGTGILKLVKFVRNLQGHKIPEVVVKYSLARQINLFGGYPSKSDIWPSAVLAAIFGILALAHLFVFLFNWSRGHYFYLTLIFGFCSLMKLIGFTTRAIWGGDQTLVQVGLTSEFFIIAPFVIVVSANLVLAQRIFAWRHPVGGNRWLFWNFMIFLYIMVAVLLGITVLASFVPYINLISTKSYHQWNQVVMATAIIVDAYSLTAISLIALAFFFKPTRKDENLYTYQPWWIESFSPFYYVKKNAAQEAEETFMKRNHNHRHAIRVIAATHHNYNTVEGLTNQRGSLKHNTSIVLITITTLLILIPAIGRTVVVFHPQANIHASPAANKTFMYISWGIFDIIIHILYLVGRVDLRFYRPDILPQKVRSIITAEQSYYPSDNEDYVPRHTKEYQYSESYDGFESIVSPPRFSFEDEKAEKKHAHFNFPSKDFNDERDSEFHF</sequence>
<protein>
    <submittedName>
        <fullName evidence="2">Uncharacterized protein</fullName>
    </submittedName>
</protein>
<evidence type="ECO:0000313" key="3">
    <source>
        <dbReference type="Proteomes" id="UP000790833"/>
    </source>
</evidence>
<keyword evidence="1" id="KW-1133">Transmembrane helix</keyword>
<feature type="transmembrane region" description="Helical" evidence="1">
    <location>
        <begin position="68"/>
        <end position="91"/>
    </location>
</feature>
<keyword evidence="1" id="KW-0472">Membrane</keyword>
<feature type="transmembrane region" description="Helical" evidence="1">
    <location>
        <begin position="355"/>
        <end position="372"/>
    </location>
</feature>
<dbReference type="RefSeq" id="XP_043050850.1">
    <property type="nucleotide sequence ID" value="XM_043194526.1"/>
</dbReference>
<name>A0A9P7VCI9_9ASCO</name>
<evidence type="ECO:0000256" key="1">
    <source>
        <dbReference type="SAM" id="Phobius"/>
    </source>
</evidence>
<dbReference type="GeneID" id="66117205"/>
<feature type="transmembrane region" description="Helical" evidence="1">
    <location>
        <begin position="170"/>
        <end position="192"/>
    </location>
</feature>
<dbReference type="PANTHER" id="PTHR35184:SF1">
    <property type="entry name" value="INTEGRAL MEMBRANE PROTEIN"/>
    <property type="match status" value="1"/>
</dbReference>
<reference evidence="2" key="1">
    <citation type="submission" date="2021-03" db="EMBL/GenBank/DDBJ databases">
        <authorList>
            <person name="Palmer J.M."/>
        </authorList>
    </citation>
    <scope>NUCLEOTIDE SEQUENCE</scope>
    <source>
        <strain evidence="2">ARV_011</strain>
    </source>
</reference>